<name>A0A9P8EKP8_AURME</name>
<feature type="region of interest" description="Disordered" evidence="2">
    <location>
        <begin position="1"/>
        <end position="57"/>
    </location>
</feature>
<feature type="region of interest" description="Disordered" evidence="2">
    <location>
        <begin position="198"/>
        <end position="359"/>
    </location>
</feature>
<reference evidence="3" key="1">
    <citation type="journal article" date="2021" name="J Fungi (Basel)">
        <title>Virulence traits and population genomics of the black yeast Aureobasidium melanogenum.</title>
        <authorList>
            <person name="Cernosa A."/>
            <person name="Sun X."/>
            <person name="Gostincar C."/>
            <person name="Fang C."/>
            <person name="Gunde-Cimerman N."/>
            <person name="Song Z."/>
        </authorList>
    </citation>
    <scope>NUCLEOTIDE SEQUENCE</scope>
    <source>
        <strain evidence="3">EXF-9911</strain>
    </source>
</reference>
<reference evidence="3" key="2">
    <citation type="submission" date="2021-08" db="EMBL/GenBank/DDBJ databases">
        <authorList>
            <person name="Gostincar C."/>
            <person name="Sun X."/>
            <person name="Song Z."/>
            <person name="Gunde-Cimerman N."/>
        </authorList>
    </citation>
    <scope>NUCLEOTIDE SEQUENCE</scope>
    <source>
        <strain evidence="3">EXF-9911</strain>
    </source>
</reference>
<feature type="compositionally biased region" description="Polar residues" evidence="2">
    <location>
        <begin position="48"/>
        <end position="57"/>
    </location>
</feature>
<dbReference type="Proteomes" id="UP000779574">
    <property type="component" value="Unassembled WGS sequence"/>
</dbReference>
<feature type="non-terminal residue" evidence="3">
    <location>
        <position position="359"/>
    </location>
</feature>
<comment type="caution">
    <text evidence="3">The sequence shown here is derived from an EMBL/GenBank/DDBJ whole genome shotgun (WGS) entry which is preliminary data.</text>
</comment>
<dbReference type="AlphaFoldDB" id="A0A9P8EKP8"/>
<feature type="compositionally biased region" description="Polar residues" evidence="2">
    <location>
        <begin position="248"/>
        <end position="342"/>
    </location>
</feature>
<accession>A0A9P8EKP8</accession>
<organism evidence="3 4">
    <name type="scientific">Aureobasidium melanogenum</name>
    <name type="common">Aureobasidium pullulans var. melanogenum</name>
    <dbReference type="NCBI Taxonomy" id="46634"/>
    <lineage>
        <taxon>Eukaryota</taxon>
        <taxon>Fungi</taxon>
        <taxon>Dikarya</taxon>
        <taxon>Ascomycota</taxon>
        <taxon>Pezizomycotina</taxon>
        <taxon>Dothideomycetes</taxon>
        <taxon>Dothideomycetidae</taxon>
        <taxon>Dothideales</taxon>
        <taxon>Saccotheciaceae</taxon>
        <taxon>Aureobasidium</taxon>
    </lineage>
</organism>
<evidence type="ECO:0000313" key="3">
    <source>
        <dbReference type="EMBL" id="KAG9692157.1"/>
    </source>
</evidence>
<evidence type="ECO:0000313" key="4">
    <source>
        <dbReference type="Proteomes" id="UP000779574"/>
    </source>
</evidence>
<protein>
    <submittedName>
        <fullName evidence="3">Uncharacterized protein</fullName>
    </submittedName>
</protein>
<dbReference type="OrthoDB" id="3929871at2759"/>
<gene>
    <name evidence="3" type="ORF">KCU76_g6924</name>
</gene>
<evidence type="ECO:0000256" key="2">
    <source>
        <dbReference type="SAM" id="MobiDB-lite"/>
    </source>
</evidence>
<feature type="compositionally biased region" description="Acidic residues" evidence="2">
    <location>
        <begin position="202"/>
        <end position="222"/>
    </location>
</feature>
<sequence>MTPVKEEQAGDGSKEDSSHETISGTVDVANKSEVDTTDMESLAATIEAETSNGSNAENAPITELAKLQEENTALKNENTFLKNDRQHLIVRANSEIHRLRTILTGKDASITVAKKSVAGKQKQLDSLYATLQRQEKQITAQATEITTLQQKQAAKLKKIRLRMNTMARKNAKRFERQMAENVYEAREWADAVRLLIKQETDSERDEEDEQVESEDEDEDENGGQEKGAKDGEMVVIEINDDDEDACIGQSTVNVGQQSDVGEQPNMAQQSTVMEQPPVNEQSASNNQPTSNEQFTSNEQSAVIQQSGTGEQSAAAQQSDTGEQPTTAQQPPVTEQPSTTEQSDASEEHPNKRIKLTEEA</sequence>
<feature type="coiled-coil region" evidence="1">
    <location>
        <begin position="117"/>
        <end position="151"/>
    </location>
</feature>
<feature type="compositionally biased region" description="Basic and acidic residues" evidence="2">
    <location>
        <begin position="345"/>
        <end position="359"/>
    </location>
</feature>
<dbReference type="EMBL" id="JAHFXF010000240">
    <property type="protein sequence ID" value="KAG9692157.1"/>
    <property type="molecule type" value="Genomic_DNA"/>
</dbReference>
<feature type="compositionally biased region" description="Basic and acidic residues" evidence="2">
    <location>
        <begin position="1"/>
        <end position="19"/>
    </location>
</feature>
<proteinExistence type="predicted"/>
<keyword evidence="1" id="KW-0175">Coiled coil</keyword>
<evidence type="ECO:0000256" key="1">
    <source>
        <dbReference type="SAM" id="Coils"/>
    </source>
</evidence>